<organism evidence="4 5">
    <name type="scientific">Neospora caninum (strain Liverpool)</name>
    <dbReference type="NCBI Taxonomy" id="572307"/>
    <lineage>
        <taxon>Eukaryota</taxon>
        <taxon>Sar</taxon>
        <taxon>Alveolata</taxon>
        <taxon>Apicomplexa</taxon>
        <taxon>Conoidasida</taxon>
        <taxon>Coccidia</taxon>
        <taxon>Eucoccidiorida</taxon>
        <taxon>Eimeriorina</taxon>
        <taxon>Sarcocystidae</taxon>
        <taxon>Neospora</taxon>
    </lineage>
</organism>
<dbReference type="OrthoDB" id="4159489at2759"/>
<evidence type="ECO:0000256" key="1">
    <source>
        <dbReference type="ARBA" id="ARBA00006349"/>
    </source>
</evidence>
<protein>
    <recommendedName>
        <fullName evidence="6">Heat shock factor binding protein 1 protein</fullName>
    </recommendedName>
</protein>
<evidence type="ECO:0000256" key="2">
    <source>
        <dbReference type="SAM" id="MobiDB-lite"/>
    </source>
</evidence>
<dbReference type="Pfam" id="PF06825">
    <property type="entry name" value="HSBP1"/>
    <property type="match status" value="1"/>
</dbReference>
<feature type="chain" id="PRO_5003259389" description="Heat shock factor binding protein 1 protein" evidence="3">
    <location>
        <begin position="21"/>
        <end position="282"/>
    </location>
</feature>
<feature type="region of interest" description="Disordered" evidence="2">
    <location>
        <begin position="263"/>
        <end position="282"/>
    </location>
</feature>
<dbReference type="GO" id="GO:0070370">
    <property type="term" value="P:cellular heat acclimation"/>
    <property type="evidence" value="ECO:0007669"/>
    <property type="project" value="TreeGrafter"/>
</dbReference>
<evidence type="ECO:0008006" key="6">
    <source>
        <dbReference type="Google" id="ProtNLM"/>
    </source>
</evidence>
<evidence type="ECO:0000256" key="3">
    <source>
        <dbReference type="SAM" id="SignalP"/>
    </source>
</evidence>
<reference evidence="5" key="1">
    <citation type="journal article" date="2012" name="PLoS Pathog.">
        <title>Comparative genomics of the apicomplexan parasites Toxoplasma gondii and Neospora caninum: Coccidia differing in host range and transmission strategy.</title>
        <authorList>
            <person name="Reid A.J."/>
            <person name="Vermont S.J."/>
            <person name="Cotton J.A."/>
            <person name="Harris D."/>
            <person name="Hill-Cawthorne G.A."/>
            <person name="Konen-Waisman S."/>
            <person name="Latham S.M."/>
            <person name="Mourier T."/>
            <person name="Norton R."/>
            <person name="Quail M.A."/>
            <person name="Sanders M."/>
            <person name="Shanmugam D."/>
            <person name="Sohal A."/>
            <person name="Wasmuth J.D."/>
            <person name="Brunk B."/>
            <person name="Grigg M.E."/>
            <person name="Howard J.C."/>
            <person name="Parkinson J."/>
            <person name="Roos D.S."/>
            <person name="Trees A.J."/>
            <person name="Berriman M."/>
            <person name="Pain A."/>
            <person name="Wastling J.M."/>
        </authorList>
    </citation>
    <scope>NUCLEOTIDE SEQUENCE [LARGE SCALE GENOMIC DNA]</scope>
    <source>
        <strain evidence="5">Liverpool</strain>
    </source>
</reference>
<dbReference type="AlphaFoldDB" id="F0VMU5"/>
<dbReference type="GO" id="GO:0005634">
    <property type="term" value="C:nucleus"/>
    <property type="evidence" value="ECO:0007669"/>
    <property type="project" value="TreeGrafter"/>
</dbReference>
<dbReference type="VEuPathDB" id="ToxoDB:NCLIV_054660"/>
<dbReference type="GeneID" id="13446756"/>
<dbReference type="OMA" id="QSTACEV"/>
<name>F0VMU5_NEOCL</name>
<sequence length="282" mass="28975">MSVFLAFDLACSLHFLAVSSRRLSQRRPFCRLPCPSQLFTAEWFQSARNSDLCACGSTASSHVSVPPASPSSSSVASSPPSPLLPSSFPRVCEMRQFPLQQSAPSSGSGGGQVPAAAAAPLLSSCRVPAETSLSLRATSLKPGGAPTTSFVSSLKHAGPSSLSSSSLLPSSSPLSPTGSSGPLVSVEKGPSPDLASLSSCAHATGPGVSAGSQSTACEVCEAVQNILREMDSRFTSMTEAILNRLDDMSGKIDNLEEQLQSLLNDEQEGSAGAGEMLDAVQQ</sequence>
<dbReference type="eggNOG" id="ENOG502R0IN">
    <property type="taxonomic scope" value="Eukaryota"/>
</dbReference>
<dbReference type="RefSeq" id="XP_003885069.1">
    <property type="nucleotide sequence ID" value="XM_003885020.1"/>
</dbReference>
<dbReference type="PANTHER" id="PTHR19424:SF0">
    <property type="entry name" value="HEAT SHOCK FACTOR BINDING PROTEIN 1"/>
    <property type="match status" value="1"/>
</dbReference>
<dbReference type="Proteomes" id="UP000007494">
    <property type="component" value="Chromosome XI"/>
</dbReference>
<dbReference type="GO" id="GO:0005829">
    <property type="term" value="C:cytosol"/>
    <property type="evidence" value="ECO:0007669"/>
    <property type="project" value="TreeGrafter"/>
</dbReference>
<accession>F0VMU5</accession>
<dbReference type="GO" id="GO:0003714">
    <property type="term" value="F:transcription corepressor activity"/>
    <property type="evidence" value="ECO:0007669"/>
    <property type="project" value="InterPro"/>
</dbReference>
<evidence type="ECO:0000313" key="4">
    <source>
        <dbReference type="EMBL" id="CBZ55041.1"/>
    </source>
</evidence>
<dbReference type="EMBL" id="FR823392">
    <property type="protein sequence ID" value="CBZ55041.1"/>
    <property type="molecule type" value="Genomic_DNA"/>
</dbReference>
<dbReference type="Gene3D" id="1.20.5.430">
    <property type="match status" value="1"/>
</dbReference>
<keyword evidence="5" id="KW-1185">Reference proteome</keyword>
<keyword evidence="3" id="KW-0732">Signal</keyword>
<comment type="similarity">
    <text evidence="1">Belongs to the HSBP1 family.</text>
</comment>
<gene>
    <name evidence="4" type="ORF">NCLIV_054660</name>
</gene>
<proteinExistence type="inferred from homology"/>
<dbReference type="InterPro" id="IPR009643">
    <property type="entry name" value="HS1-bd"/>
</dbReference>
<dbReference type="PANTHER" id="PTHR19424">
    <property type="entry name" value="HEAT SHOCK FACTOR BINDING PROTEIN 1"/>
    <property type="match status" value="1"/>
</dbReference>
<evidence type="ECO:0000313" key="5">
    <source>
        <dbReference type="Proteomes" id="UP000007494"/>
    </source>
</evidence>
<feature type="compositionally biased region" description="Low complexity" evidence="2">
    <location>
        <begin position="161"/>
        <end position="185"/>
    </location>
</feature>
<feature type="signal peptide" evidence="3">
    <location>
        <begin position="1"/>
        <end position="20"/>
    </location>
</feature>
<dbReference type="InParanoid" id="F0VMU5"/>
<feature type="region of interest" description="Disordered" evidence="2">
    <location>
        <begin position="161"/>
        <end position="194"/>
    </location>
</feature>